<dbReference type="OrthoDB" id="3189065at2"/>
<dbReference type="PANTHER" id="PTHR43794:SF11">
    <property type="entry name" value="AMIDOHYDROLASE-RELATED DOMAIN-CONTAINING PROTEIN"/>
    <property type="match status" value="1"/>
</dbReference>
<dbReference type="RefSeq" id="WP_098004950.1">
    <property type="nucleotide sequence ID" value="NZ_AP022563.1"/>
</dbReference>
<dbReference type="InterPro" id="IPR006680">
    <property type="entry name" value="Amidohydro-rel"/>
</dbReference>
<keyword evidence="1" id="KW-0378">Hydrolase</keyword>
<reference evidence="2 3" key="1">
    <citation type="journal article" date="2019" name="Emerg. Microbes Infect.">
        <title>Comprehensive subspecies identification of 175 nontuberculous mycobacteria species based on 7547 genomic profiles.</title>
        <authorList>
            <person name="Matsumoto Y."/>
            <person name="Kinjo T."/>
            <person name="Motooka D."/>
            <person name="Nabeya D."/>
            <person name="Jung N."/>
            <person name="Uechi K."/>
            <person name="Horii T."/>
            <person name="Iida T."/>
            <person name="Fujita J."/>
            <person name="Nakamura S."/>
        </authorList>
    </citation>
    <scope>NUCLEOTIDE SEQUENCE [LARGE SCALE GENOMIC DNA]</scope>
    <source>
        <strain evidence="2 3">JCM 6396</strain>
    </source>
</reference>
<gene>
    <name evidence="2" type="primary">atzB</name>
    <name evidence="2" type="ORF">MDUV_13820</name>
</gene>
<organism evidence="2 3">
    <name type="scientific">Mycolicibacterium duvalii</name>
    <dbReference type="NCBI Taxonomy" id="39688"/>
    <lineage>
        <taxon>Bacteria</taxon>
        <taxon>Bacillati</taxon>
        <taxon>Actinomycetota</taxon>
        <taxon>Actinomycetes</taxon>
        <taxon>Mycobacteriales</taxon>
        <taxon>Mycobacteriaceae</taxon>
        <taxon>Mycolicibacterium</taxon>
    </lineage>
</organism>
<dbReference type="EMBL" id="AP022563">
    <property type="protein sequence ID" value="BBX16522.1"/>
    <property type="molecule type" value="Genomic_DNA"/>
</dbReference>
<dbReference type="Gene3D" id="2.30.40.10">
    <property type="entry name" value="Urease, subunit C, domain 1"/>
    <property type="match status" value="1"/>
</dbReference>
<dbReference type="KEGG" id="mdu:MDUV_13820"/>
<dbReference type="InterPro" id="IPR032466">
    <property type="entry name" value="Metal_Hydrolase"/>
</dbReference>
<dbReference type="GO" id="GO:0016810">
    <property type="term" value="F:hydrolase activity, acting on carbon-nitrogen (but not peptide) bonds"/>
    <property type="evidence" value="ECO:0007669"/>
    <property type="project" value="InterPro"/>
</dbReference>
<sequence>MPLILIPRAVLTADPVTQEVSCVSDQAVVIEGGTITEVGAAGPICQKYPDAAPQRFENSLLTPGFVNGHHHVGVTPVQHGSPDSPLETWIAARAANVEIDLGVDTAYSAIQMIRSGVTTVQHLQGWYDSDATDPAAAGRAAIDTYRRIGMRASYAKLLRDQNFFIHDDDLALLPELPERWRPRFTSLVEFFRTPLDDTLAAFHTLTERYAEDPLVAIQLGPCNFHWLSDEALSRIGDLSAQTGAPMHLHLLETVYQSQYLDARAGERRLQYLADSGVLGDRLTLGHGTWLRPDDITALNDAGASVCTNCSSNFRLSSGRLPLLDVLDAGVNVGIGIDEAGLNDDRDMLQEMRLIYTVNREPGLSGRRVTAEQVFAMATLGGARTTGFGSGHGTITAGAPADLVLFDENKLRHPFQLGGVGEVELLIARSRTETITDVMIGGQWVMREGELTTVDEAGVVDEVARQCAAVDRDKHCGDREFAVALQRAVHGWFLRRYGL</sequence>
<dbReference type="PANTHER" id="PTHR43794">
    <property type="entry name" value="AMINOHYDROLASE SSNA-RELATED"/>
    <property type="match status" value="1"/>
</dbReference>
<accession>A0A7I7JZK5</accession>
<dbReference type="SUPFAM" id="SSF51556">
    <property type="entry name" value="Metallo-dependent hydrolases"/>
    <property type="match status" value="1"/>
</dbReference>
<dbReference type="Gene3D" id="3.20.20.140">
    <property type="entry name" value="Metal-dependent hydrolases"/>
    <property type="match status" value="1"/>
</dbReference>
<keyword evidence="3" id="KW-1185">Reference proteome</keyword>
<dbReference type="InterPro" id="IPR011059">
    <property type="entry name" value="Metal-dep_hydrolase_composite"/>
</dbReference>
<dbReference type="AlphaFoldDB" id="A0A7I7JZK5"/>
<evidence type="ECO:0000313" key="3">
    <source>
        <dbReference type="Proteomes" id="UP000467006"/>
    </source>
</evidence>
<dbReference type="Pfam" id="PF01979">
    <property type="entry name" value="Amidohydro_1"/>
    <property type="match status" value="1"/>
</dbReference>
<name>A0A7I7JZK5_9MYCO</name>
<evidence type="ECO:0000313" key="2">
    <source>
        <dbReference type="EMBL" id="BBX16522.1"/>
    </source>
</evidence>
<evidence type="ECO:0000256" key="1">
    <source>
        <dbReference type="ARBA" id="ARBA00022801"/>
    </source>
</evidence>
<dbReference type="SUPFAM" id="SSF51338">
    <property type="entry name" value="Composite domain of metallo-dependent hydrolases"/>
    <property type="match status" value="2"/>
</dbReference>
<dbReference type="InterPro" id="IPR050287">
    <property type="entry name" value="MTA/SAH_deaminase"/>
</dbReference>
<proteinExistence type="predicted"/>
<protein>
    <submittedName>
        <fullName evidence="2">8-oxoguanine deaminase</fullName>
    </submittedName>
</protein>
<dbReference type="Proteomes" id="UP000467006">
    <property type="component" value="Chromosome"/>
</dbReference>